<dbReference type="Proteomes" id="UP001174909">
    <property type="component" value="Unassembled WGS sequence"/>
</dbReference>
<evidence type="ECO:0000313" key="2">
    <source>
        <dbReference type="EMBL" id="CAI8023169.1"/>
    </source>
</evidence>
<accession>A0AA35WJZ6</accession>
<feature type="region of interest" description="Disordered" evidence="1">
    <location>
        <begin position="40"/>
        <end position="68"/>
    </location>
</feature>
<sequence length="68" mass="7457">MLLIVCVTNTVYCQSLKNSEHLRDEWETIATGSPFTTLLSHKEQGSPSVSPNKAESSCTTRCTATHDT</sequence>
<name>A0AA35WJZ6_GEOBA</name>
<comment type="caution">
    <text evidence="2">The sequence shown here is derived from an EMBL/GenBank/DDBJ whole genome shotgun (WGS) entry which is preliminary data.</text>
</comment>
<evidence type="ECO:0000256" key="1">
    <source>
        <dbReference type="SAM" id="MobiDB-lite"/>
    </source>
</evidence>
<keyword evidence="3" id="KW-1185">Reference proteome</keyword>
<gene>
    <name evidence="2" type="ORF">GBAR_LOCUS13572</name>
</gene>
<organism evidence="2 3">
    <name type="scientific">Geodia barretti</name>
    <name type="common">Barrett's horny sponge</name>
    <dbReference type="NCBI Taxonomy" id="519541"/>
    <lineage>
        <taxon>Eukaryota</taxon>
        <taxon>Metazoa</taxon>
        <taxon>Porifera</taxon>
        <taxon>Demospongiae</taxon>
        <taxon>Heteroscleromorpha</taxon>
        <taxon>Tetractinellida</taxon>
        <taxon>Astrophorina</taxon>
        <taxon>Geodiidae</taxon>
        <taxon>Geodia</taxon>
    </lineage>
</organism>
<dbReference type="AlphaFoldDB" id="A0AA35WJZ6"/>
<protein>
    <submittedName>
        <fullName evidence="2">Uncharacterized protein</fullName>
    </submittedName>
</protein>
<dbReference type="EMBL" id="CASHTH010002000">
    <property type="protein sequence ID" value="CAI8023169.1"/>
    <property type="molecule type" value="Genomic_DNA"/>
</dbReference>
<feature type="non-terminal residue" evidence="2">
    <location>
        <position position="68"/>
    </location>
</feature>
<evidence type="ECO:0000313" key="3">
    <source>
        <dbReference type="Proteomes" id="UP001174909"/>
    </source>
</evidence>
<proteinExistence type="predicted"/>
<reference evidence="2" key="1">
    <citation type="submission" date="2023-03" db="EMBL/GenBank/DDBJ databases">
        <authorList>
            <person name="Steffen K."/>
            <person name="Cardenas P."/>
        </authorList>
    </citation>
    <scope>NUCLEOTIDE SEQUENCE</scope>
</reference>